<evidence type="ECO:0000256" key="2">
    <source>
        <dbReference type="SAM" id="Phobius"/>
    </source>
</evidence>
<dbReference type="EMBL" id="CYZR01000001">
    <property type="protein sequence ID" value="CUN40275.1"/>
    <property type="molecule type" value="Genomic_DNA"/>
</dbReference>
<evidence type="ECO:0000313" key="5">
    <source>
        <dbReference type="Proteomes" id="UP000095488"/>
    </source>
</evidence>
<accession>A0ABM9UIP1</accession>
<keyword evidence="2" id="KW-1133">Transmembrane helix</keyword>
<comment type="caution">
    <text evidence="4">The sequence shown here is derived from an EMBL/GenBank/DDBJ whole genome shotgun (WGS) entry which is preliminary data.</text>
</comment>
<dbReference type="RefSeq" id="WP_055256911.1">
    <property type="nucleotide sequence ID" value="NZ_CABIXL010000001.1"/>
</dbReference>
<reference evidence="4 5" key="1">
    <citation type="submission" date="2015-09" db="EMBL/GenBank/DDBJ databases">
        <authorList>
            <consortium name="Pathogen Informatics"/>
        </authorList>
    </citation>
    <scope>NUCLEOTIDE SEQUENCE [LARGE SCALE GENOMIC DNA]</scope>
    <source>
        <strain evidence="4 5">2789STDY5834858</strain>
    </source>
</reference>
<feature type="domain" description="OmpA-like" evidence="3">
    <location>
        <begin position="79"/>
        <end position="218"/>
    </location>
</feature>
<dbReference type="InterPro" id="IPR006665">
    <property type="entry name" value="OmpA-like"/>
</dbReference>
<dbReference type="InterPro" id="IPR036737">
    <property type="entry name" value="OmpA-like_sf"/>
</dbReference>
<dbReference type="SUPFAM" id="SSF103088">
    <property type="entry name" value="OmpA-like"/>
    <property type="match status" value="1"/>
</dbReference>
<protein>
    <recommendedName>
        <fullName evidence="3">OmpA-like domain-containing protein</fullName>
    </recommendedName>
</protein>
<name>A0ABM9UIP1_SARVE</name>
<gene>
    <name evidence="4" type="ORF">ERS852473_00012</name>
</gene>
<keyword evidence="1 2" id="KW-0472">Membrane</keyword>
<evidence type="ECO:0000259" key="3">
    <source>
        <dbReference type="PROSITE" id="PS51123"/>
    </source>
</evidence>
<keyword evidence="2" id="KW-0812">Transmembrane</keyword>
<evidence type="ECO:0000256" key="1">
    <source>
        <dbReference type="PROSITE-ProRule" id="PRU00473"/>
    </source>
</evidence>
<dbReference type="Gene3D" id="3.30.1330.60">
    <property type="entry name" value="OmpA-like domain"/>
    <property type="match status" value="1"/>
</dbReference>
<keyword evidence="5" id="KW-1185">Reference proteome</keyword>
<dbReference type="Proteomes" id="UP000095488">
    <property type="component" value="Unassembled WGS sequence"/>
</dbReference>
<organism evidence="4 5">
    <name type="scientific">Sarcina ventriculi</name>
    <name type="common">Clostridium ventriculi</name>
    <dbReference type="NCBI Taxonomy" id="1267"/>
    <lineage>
        <taxon>Bacteria</taxon>
        <taxon>Bacillati</taxon>
        <taxon>Bacillota</taxon>
        <taxon>Clostridia</taxon>
        <taxon>Eubacteriales</taxon>
        <taxon>Clostridiaceae</taxon>
        <taxon>Sarcina</taxon>
    </lineage>
</organism>
<proteinExistence type="predicted"/>
<sequence>MKVRSRINRRYEEIPSYWPSFVDIMTTVALVFFFIMIIAIGVSSIFVDNIAAKRELLYDKIEMKLNKNNVDESIINFNREKGKIEINTETFFDSGVSMLKEDGIEMASILSEIFYELLLEEDIANEIQYIEIVGHTDFAGSTITGRTLSTNRAVAFLNEIVKEDSILENKFGAKFKASGMSEFENYSTKEERDRGLDEYDVEATKNDRRIEVRMVFKNTDLEEALIERANNKSDE</sequence>
<dbReference type="PROSITE" id="PS51123">
    <property type="entry name" value="OMPA_2"/>
    <property type="match status" value="1"/>
</dbReference>
<feature type="transmembrane region" description="Helical" evidence="2">
    <location>
        <begin position="21"/>
        <end position="47"/>
    </location>
</feature>
<evidence type="ECO:0000313" key="4">
    <source>
        <dbReference type="EMBL" id="CUN40275.1"/>
    </source>
</evidence>